<dbReference type="RefSeq" id="WP_001229922.1">
    <property type="nucleotide sequence ID" value="NZ_CM000952.1"/>
</dbReference>
<dbReference type="Gene3D" id="3.40.50.300">
    <property type="entry name" value="P-loop containing nucleotide triphosphate hydrolases"/>
    <property type="match status" value="1"/>
</dbReference>
<comment type="subunit">
    <text evidence="2">The complex is composed of two ATP-binding proteins (HrtA), two transmembrane proteins (HrtB) and a solute-binding protein.</text>
</comment>
<keyword evidence="8" id="KW-0472">Membrane</keyword>
<dbReference type="InterPro" id="IPR003593">
    <property type="entry name" value="AAA+_ATPase"/>
</dbReference>
<evidence type="ECO:0000256" key="8">
    <source>
        <dbReference type="ARBA" id="ARBA00023136"/>
    </source>
</evidence>
<dbReference type="SMART" id="SM00382">
    <property type="entry name" value="AAA"/>
    <property type="match status" value="1"/>
</dbReference>
<keyword evidence="6 13" id="KW-0067">ATP-binding</keyword>
<keyword evidence="4" id="KW-1003">Cell membrane</keyword>
<dbReference type="InterPro" id="IPR027417">
    <property type="entry name" value="P-loop_NTPase"/>
</dbReference>
<comment type="caution">
    <text evidence="13">The sequence shown here is derived from an EMBL/GenBank/DDBJ whole genome shotgun (WGS) entry which is preliminary data.</text>
</comment>
<dbReference type="Pfam" id="PF00005">
    <property type="entry name" value="ABC_tran"/>
    <property type="match status" value="1"/>
</dbReference>
<keyword evidence="3" id="KW-0813">Transport</keyword>
<evidence type="ECO:0000256" key="3">
    <source>
        <dbReference type="ARBA" id="ARBA00022448"/>
    </source>
</evidence>
<sequence>MALVVKDIVKNFGEGLSETKVLKGINFEVEQGEFVILNGASGSGKTTLLTILGGLLSQTSGTVLYNDAPLFDKQHRSSDLRLEDIGFIFQSSHLVPYLKVIEQLTLVGQEAGMTKQQSSKRAIQLLKNIGLEDRLNVYPHQLSGGEKQRVAIMRAFMNNPKIILADEPTASLDADRATKVVEMIRQQIKEQQMIGIMITHDRRLFEYADRVIELEDGKITD</sequence>
<dbReference type="SUPFAM" id="SSF52540">
    <property type="entry name" value="P-loop containing nucleoside triphosphate hydrolases"/>
    <property type="match status" value="1"/>
</dbReference>
<evidence type="ECO:0000256" key="2">
    <source>
        <dbReference type="ARBA" id="ARBA00011131"/>
    </source>
</evidence>
<evidence type="ECO:0000259" key="12">
    <source>
        <dbReference type="PROSITE" id="PS50893"/>
    </source>
</evidence>
<dbReference type="InterPro" id="IPR003439">
    <property type="entry name" value="ABC_transporter-like_ATP-bd"/>
</dbReference>
<evidence type="ECO:0000256" key="9">
    <source>
        <dbReference type="ARBA" id="ARBA00024359"/>
    </source>
</evidence>
<dbReference type="GO" id="GO:0005886">
    <property type="term" value="C:plasma membrane"/>
    <property type="evidence" value="ECO:0007669"/>
    <property type="project" value="UniProtKB-SubCell"/>
</dbReference>
<evidence type="ECO:0000256" key="6">
    <source>
        <dbReference type="ARBA" id="ARBA00022840"/>
    </source>
</evidence>
<dbReference type="FunFam" id="3.40.50.300:FF:000032">
    <property type="entry name" value="Export ABC transporter ATP-binding protein"/>
    <property type="match status" value="1"/>
</dbReference>
<evidence type="ECO:0000256" key="7">
    <source>
        <dbReference type="ARBA" id="ARBA00022967"/>
    </source>
</evidence>
<dbReference type="SMR" id="A0A0E1XDC6"/>
<dbReference type="HOGENOM" id="CLU_000604_1_22_9"/>
<organism evidence="13">
    <name type="scientific">Staphylococcus aureus subsp. aureus MN8</name>
    <dbReference type="NCBI Taxonomy" id="548470"/>
    <lineage>
        <taxon>Bacteria</taxon>
        <taxon>Bacillati</taxon>
        <taxon>Bacillota</taxon>
        <taxon>Bacilli</taxon>
        <taxon>Bacillales</taxon>
        <taxon>Staphylococcaceae</taxon>
        <taxon>Staphylococcus</taxon>
    </lineage>
</organism>
<dbReference type="PROSITE" id="PS50893">
    <property type="entry name" value="ABC_TRANSPORTER_2"/>
    <property type="match status" value="1"/>
</dbReference>
<dbReference type="InterPro" id="IPR015854">
    <property type="entry name" value="ABC_transpr_LolD-like"/>
</dbReference>
<dbReference type="CDD" id="cd03255">
    <property type="entry name" value="ABC_MJ0796_LolCDE_FtsE"/>
    <property type="match status" value="1"/>
</dbReference>
<dbReference type="GO" id="GO:0005524">
    <property type="term" value="F:ATP binding"/>
    <property type="evidence" value="ECO:0007669"/>
    <property type="project" value="UniProtKB-KW"/>
</dbReference>
<evidence type="ECO:0000256" key="11">
    <source>
        <dbReference type="ARBA" id="ARBA00024721"/>
    </source>
</evidence>
<keyword evidence="5" id="KW-0547">Nucleotide-binding</keyword>
<evidence type="ECO:0000256" key="5">
    <source>
        <dbReference type="ARBA" id="ARBA00022741"/>
    </source>
</evidence>
<dbReference type="PANTHER" id="PTHR24220:SF666">
    <property type="entry name" value="HEMIN IMPORT ATP-BINDING PROTEIN HRTA-RELATED"/>
    <property type="match status" value="1"/>
</dbReference>
<dbReference type="GO" id="GO:0022857">
    <property type="term" value="F:transmembrane transporter activity"/>
    <property type="evidence" value="ECO:0007669"/>
    <property type="project" value="TreeGrafter"/>
</dbReference>
<protein>
    <recommendedName>
        <fullName evidence="10">Putative hemin import ATP-binding protein HrtA</fullName>
    </recommendedName>
</protein>
<evidence type="ECO:0000256" key="1">
    <source>
        <dbReference type="ARBA" id="ARBA00004202"/>
    </source>
</evidence>
<dbReference type="EMBL" id="ACJA02000001">
    <property type="protein sequence ID" value="EFH96788.1"/>
    <property type="molecule type" value="Genomic_DNA"/>
</dbReference>
<comment type="similarity">
    <text evidence="9">Belongs to the ABC transporter superfamily. HrtA family.</text>
</comment>
<name>A0A0E1XDC6_STAAU</name>
<dbReference type="Proteomes" id="UP000003455">
    <property type="component" value="Chromosome"/>
</dbReference>
<gene>
    <name evidence="13" type="ORF">HMPREF0769_10790</name>
</gene>
<dbReference type="GO" id="GO:0016887">
    <property type="term" value="F:ATP hydrolysis activity"/>
    <property type="evidence" value="ECO:0007669"/>
    <property type="project" value="InterPro"/>
</dbReference>
<accession>A0A0E1XDC6</accession>
<evidence type="ECO:0000256" key="4">
    <source>
        <dbReference type="ARBA" id="ARBA00022475"/>
    </source>
</evidence>
<comment type="function">
    <text evidence="11">Part of the ABC transporter complex hrt involved in hemin import. Responsible for energy coupling to the transport system.</text>
</comment>
<dbReference type="PANTHER" id="PTHR24220">
    <property type="entry name" value="IMPORT ATP-BINDING PROTEIN"/>
    <property type="match status" value="1"/>
</dbReference>
<dbReference type="GO" id="GO:0098796">
    <property type="term" value="C:membrane protein complex"/>
    <property type="evidence" value="ECO:0007669"/>
    <property type="project" value="UniProtKB-ARBA"/>
</dbReference>
<feature type="domain" description="ABC transporter" evidence="12">
    <location>
        <begin position="3"/>
        <end position="221"/>
    </location>
</feature>
<proteinExistence type="inferred from homology"/>
<evidence type="ECO:0000313" key="13">
    <source>
        <dbReference type="EMBL" id="EFH96788.1"/>
    </source>
</evidence>
<reference evidence="13" key="1">
    <citation type="submission" date="2010-05" db="EMBL/GenBank/DDBJ databases">
        <authorList>
            <person name="Muzny D."/>
            <person name="Qin X."/>
            <person name="Buhay C."/>
            <person name="Dugan-Rocha S."/>
            <person name="Ding Y."/>
            <person name="Chen G."/>
            <person name="Hawes A."/>
            <person name="Holder M."/>
            <person name="Jhangiani S."/>
            <person name="Johnson A."/>
            <person name="Khan Z."/>
            <person name="Li Z."/>
            <person name="Liu W."/>
            <person name="Liu X."/>
            <person name="Perez L."/>
            <person name="Shen H."/>
            <person name="Wang Q."/>
            <person name="Watt J."/>
            <person name="Xi L."/>
            <person name="Xin Y."/>
            <person name="Zhou J."/>
            <person name="Deng J."/>
            <person name="Jiang H."/>
            <person name="Liu Y."/>
            <person name="Qu J."/>
            <person name="Song X.-Z."/>
            <person name="Zhang L."/>
            <person name="Villasana D."/>
            <person name="Johnson A."/>
            <person name="Liu J."/>
            <person name="Liyanage D."/>
            <person name="Lorensuhewa L."/>
            <person name="Robinson T."/>
            <person name="Song A."/>
            <person name="Song B.-B."/>
            <person name="Dinh H."/>
            <person name="Thornton R."/>
            <person name="Coyle M."/>
            <person name="Francisco L."/>
            <person name="Jackson L."/>
            <person name="Javaid M."/>
            <person name="Korchina V."/>
            <person name="Kovar C."/>
            <person name="Mata R."/>
            <person name="Mathew T."/>
            <person name="Ngo R."/>
            <person name="Nguyen L."/>
            <person name="Nguyen N."/>
            <person name="Okwuonu G."/>
            <person name="Ongeri F."/>
            <person name="Pham C."/>
            <person name="Simmons D."/>
            <person name="Wilczek-Boney K."/>
            <person name="Hale W."/>
            <person name="Jakkamsetti A."/>
            <person name="Pham P."/>
            <person name="Ruth R."/>
            <person name="San Lucas F."/>
            <person name="Warren J."/>
            <person name="Zhang J."/>
            <person name="Zhao Z."/>
            <person name="Zhou C."/>
            <person name="Zhu D."/>
            <person name="Lee S."/>
            <person name="Bess C."/>
            <person name="Blankenburg K."/>
            <person name="Forbes L."/>
            <person name="Fu Q."/>
            <person name="Gubbala S."/>
            <person name="Hirani K."/>
            <person name="Jayaseelan J.C."/>
            <person name="Lara F."/>
            <person name="Munidasa M."/>
            <person name="Palculict T."/>
            <person name="Patil S."/>
            <person name="Pu L.-L."/>
            <person name="Saada N."/>
            <person name="Tang L."/>
            <person name="Weissenberger G."/>
            <person name="Zhu Y."/>
            <person name="Hemphill L."/>
            <person name="Shang Y."/>
            <person name="Youmans B."/>
            <person name="Ayvaz T."/>
            <person name="Ross M."/>
            <person name="Santibanez J."/>
            <person name="Aqrawi P."/>
            <person name="Gross S."/>
            <person name="Joshi V."/>
            <person name="Fowler G."/>
            <person name="Nazareth L."/>
            <person name="Reid J."/>
            <person name="Worley K."/>
            <person name="Petrosino J."/>
            <person name="Highlander S."/>
            <person name="Gibbs R."/>
        </authorList>
    </citation>
    <scope>NUCLEOTIDE SEQUENCE [LARGE SCALE GENOMIC DNA]</scope>
    <source>
        <strain evidence="13">MN8</strain>
    </source>
</reference>
<comment type="subcellular location">
    <subcellularLocation>
        <location evidence="1">Cell membrane</location>
        <topology evidence="1">Peripheral membrane protein</topology>
    </subcellularLocation>
</comment>
<dbReference type="AlphaFoldDB" id="A0A0E1XDC6"/>
<dbReference type="InterPro" id="IPR017911">
    <property type="entry name" value="MacB-like_ATP-bd"/>
</dbReference>
<keyword evidence="7" id="KW-1278">Translocase</keyword>
<evidence type="ECO:0000256" key="10">
    <source>
        <dbReference type="ARBA" id="ARBA00024432"/>
    </source>
</evidence>